<dbReference type="InterPro" id="IPR000210">
    <property type="entry name" value="BTB/POZ_dom"/>
</dbReference>
<dbReference type="Pfam" id="PF00651">
    <property type="entry name" value="BTB"/>
    <property type="match status" value="1"/>
</dbReference>
<feature type="domain" description="BTB" evidence="1">
    <location>
        <begin position="124"/>
        <end position="228"/>
    </location>
</feature>
<dbReference type="Proteomes" id="UP000887565">
    <property type="component" value="Unplaced"/>
</dbReference>
<dbReference type="SUPFAM" id="SSF54695">
    <property type="entry name" value="POZ domain"/>
    <property type="match status" value="1"/>
</dbReference>
<dbReference type="SMART" id="SM00225">
    <property type="entry name" value="BTB"/>
    <property type="match status" value="1"/>
</dbReference>
<reference evidence="3" key="1">
    <citation type="submission" date="2022-11" db="UniProtKB">
        <authorList>
            <consortium name="WormBaseParasite"/>
        </authorList>
    </citation>
    <scope>IDENTIFICATION</scope>
</reference>
<dbReference type="AlphaFoldDB" id="A0A915KY14"/>
<evidence type="ECO:0000259" key="1">
    <source>
        <dbReference type="SMART" id="SM00225"/>
    </source>
</evidence>
<dbReference type="WBParaSite" id="nRc.2.0.1.t43070-RA">
    <property type="protein sequence ID" value="nRc.2.0.1.t43070-RA"/>
    <property type="gene ID" value="nRc.2.0.1.g43070"/>
</dbReference>
<sequence>MSLQRHWRPWSAISRQPLVAAGQSLPVFGLLSLLLMVMPQQLLWAEHCDSPVPQCGGWCPLPSLAIFDNVQPVPFHLAAQTFFLCLAFVDRNFSAIAFSSSSASSSSLNDAWKTIIILRRMKILPMKLMRKKGKFSVSKEMLSMASPVFKNMFYGKFCENRENSFNQKPIYLPSKKLNDFLILLECLSPNVDRKEVDQSNVRVIFPLAHEYQIQLLISKCVECFKDGLSKIGIGEPTCRTVKFLWVLLGFIGFLYSKIVDLNQ</sequence>
<evidence type="ECO:0000313" key="2">
    <source>
        <dbReference type="Proteomes" id="UP000887565"/>
    </source>
</evidence>
<dbReference type="InterPro" id="IPR011333">
    <property type="entry name" value="SKP1/BTB/POZ_sf"/>
</dbReference>
<accession>A0A915KY14</accession>
<name>A0A915KY14_ROMCU</name>
<dbReference type="PANTHER" id="PTHR22743:SF165">
    <property type="entry name" value="BTB AND MATH DOMAIN CONTAINING-RELATED"/>
    <property type="match status" value="1"/>
</dbReference>
<keyword evidence="2" id="KW-1185">Reference proteome</keyword>
<dbReference type="PANTHER" id="PTHR22743">
    <property type="entry name" value="MEPRIN/TRAF-LIKE MATH FAMILY-C.ELEGANS"/>
    <property type="match status" value="1"/>
</dbReference>
<protein>
    <submittedName>
        <fullName evidence="3">BTB domain-containing protein</fullName>
    </submittedName>
</protein>
<proteinExistence type="predicted"/>
<evidence type="ECO:0000313" key="3">
    <source>
        <dbReference type="WBParaSite" id="nRc.2.0.1.t43070-RA"/>
    </source>
</evidence>
<dbReference type="Gene3D" id="3.30.710.10">
    <property type="entry name" value="Potassium Channel Kv1.1, Chain A"/>
    <property type="match status" value="1"/>
</dbReference>
<organism evidence="2 3">
    <name type="scientific">Romanomermis culicivorax</name>
    <name type="common">Nematode worm</name>
    <dbReference type="NCBI Taxonomy" id="13658"/>
    <lineage>
        <taxon>Eukaryota</taxon>
        <taxon>Metazoa</taxon>
        <taxon>Ecdysozoa</taxon>
        <taxon>Nematoda</taxon>
        <taxon>Enoplea</taxon>
        <taxon>Dorylaimia</taxon>
        <taxon>Mermithida</taxon>
        <taxon>Mermithoidea</taxon>
        <taxon>Mermithidae</taxon>
        <taxon>Romanomermis</taxon>
    </lineage>
</organism>
<dbReference type="InterPro" id="IPR052664">
    <property type="entry name" value="BTB-MATH_domain_protein"/>
</dbReference>